<evidence type="ECO:0000256" key="9">
    <source>
        <dbReference type="ARBA" id="ARBA00023055"/>
    </source>
</evidence>
<dbReference type="InterPro" id="IPR011527">
    <property type="entry name" value="ABC1_TM_dom"/>
</dbReference>
<keyword evidence="10 12" id="KW-0472">Membrane</keyword>
<dbReference type="PROSITE" id="PS50893">
    <property type="entry name" value="ABC_TRANSPORTER_2"/>
    <property type="match status" value="1"/>
</dbReference>
<keyword evidence="3" id="KW-1003">Cell membrane</keyword>
<keyword evidence="16" id="KW-1185">Reference proteome</keyword>
<feature type="transmembrane region" description="Helical" evidence="12">
    <location>
        <begin position="191"/>
        <end position="209"/>
    </location>
</feature>
<dbReference type="InterPro" id="IPR003593">
    <property type="entry name" value="AAA+_ATPase"/>
</dbReference>
<reference evidence="15 16" key="1">
    <citation type="submission" date="2018-04" db="EMBL/GenBank/DDBJ databases">
        <title>Thalassorhabdus spongiae gen. nov., sp. nov., isolated from a marine sponge in South-West Iceland.</title>
        <authorList>
            <person name="Knobloch S."/>
            <person name="Daussin A."/>
            <person name="Johannsson R."/>
            <person name="Marteinsson V.T."/>
        </authorList>
    </citation>
    <scope>NUCLEOTIDE SEQUENCE [LARGE SCALE GENOMIC DNA]</scope>
    <source>
        <strain evidence="15 16">Hp12</strain>
    </source>
</reference>
<keyword evidence="8 12" id="KW-1133">Transmembrane helix</keyword>
<dbReference type="SUPFAM" id="SSF52540">
    <property type="entry name" value="P-loop containing nucleoside triphosphate hydrolases"/>
    <property type="match status" value="1"/>
</dbReference>
<gene>
    <name evidence="15" type="primary">msbA</name>
    <name evidence="15" type="ORF">DC094_06335</name>
</gene>
<dbReference type="CDD" id="cd18552">
    <property type="entry name" value="ABC_6TM_MsbA_like"/>
    <property type="match status" value="1"/>
</dbReference>
<dbReference type="GO" id="GO:0005886">
    <property type="term" value="C:plasma membrane"/>
    <property type="evidence" value="ECO:0007669"/>
    <property type="project" value="UniProtKB-SubCell"/>
</dbReference>
<feature type="transmembrane region" description="Helical" evidence="12">
    <location>
        <begin position="88"/>
        <end position="112"/>
    </location>
</feature>
<dbReference type="Gene3D" id="3.40.50.300">
    <property type="entry name" value="P-loop containing nucleotide triphosphate hydrolases"/>
    <property type="match status" value="1"/>
</dbReference>
<dbReference type="Pfam" id="PF00664">
    <property type="entry name" value="ABC_membrane"/>
    <property type="match status" value="1"/>
</dbReference>
<feature type="transmembrane region" description="Helical" evidence="12">
    <location>
        <begin position="168"/>
        <end position="185"/>
    </location>
</feature>
<dbReference type="GO" id="GO:0016887">
    <property type="term" value="F:ATP hydrolysis activity"/>
    <property type="evidence" value="ECO:0007669"/>
    <property type="project" value="InterPro"/>
</dbReference>
<evidence type="ECO:0000259" key="13">
    <source>
        <dbReference type="PROSITE" id="PS50893"/>
    </source>
</evidence>
<name>A0A2V1GXC2_9GAMM</name>
<feature type="transmembrane region" description="Helical" evidence="12">
    <location>
        <begin position="273"/>
        <end position="296"/>
    </location>
</feature>
<keyword evidence="2" id="KW-0813">Transport</keyword>
<evidence type="ECO:0000259" key="14">
    <source>
        <dbReference type="PROSITE" id="PS50929"/>
    </source>
</evidence>
<keyword evidence="6 15" id="KW-0067">ATP-binding</keyword>
<evidence type="ECO:0000256" key="4">
    <source>
        <dbReference type="ARBA" id="ARBA00022692"/>
    </source>
</evidence>
<accession>A0A2V1GXC2</accession>
<evidence type="ECO:0000256" key="5">
    <source>
        <dbReference type="ARBA" id="ARBA00022741"/>
    </source>
</evidence>
<dbReference type="OrthoDB" id="9806127at2"/>
<dbReference type="InterPro" id="IPR027417">
    <property type="entry name" value="P-loop_NTPase"/>
</dbReference>
<protein>
    <submittedName>
        <fullName evidence="15">Lipid A export permease/ATP-binding protein MsbA</fullName>
    </submittedName>
</protein>
<dbReference type="AlphaFoldDB" id="A0A2V1GXC2"/>
<dbReference type="FunFam" id="3.40.50.300:FF:000140">
    <property type="entry name" value="Lipid A export ATP-binding/permease protein MsbA"/>
    <property type="match status" value="1"/>
</dbReference>
<dbReference type="SUPFAM" id="SSF90123">
    <property type="entry name" value="ABC transporter transmembrane region"/>
    <property type="match status" value="1"/>
</dbReference>
<keyword evidence="7" id="KW-1278">Translocase</keyword>
<dbReference type="GO" id="GO:0034040">
    <property type="term" value="F:ATPase-coupled lipid transmembrane transporter activity"/>
    <property type="evidence" value="ECO:0007669"/>
    <property type="project" value="InterPro"/>
</dbReference>
<evidence type="ECO:0000313" key="16">
    <source>
        <dbReference type="Proteomes" id="UP000244906"/>
    </source>
</evidence>
<sequence length="604" mass="66583">MSHQSSSKNQKSSSKKPQPDSTNKNTGSNQEDLWQVYLRLLDYIKQHKGAFALSMFGFVLFAISQPGFAQLMEYFVEGLQGDDDSLIYLVPVGAIALAVFRGIGSYLGNYYLAKVSLDIVHKLRSEMFQKLMGLPLPYFEKYNSGHIISKLTYNVEQVTSAATEALKIMVREGFTVIALLVYLFWNNWKLTFILLILGPVIAFIVKKASKKFRAISKRIQESVGDVTHIASETIRGIDVVKGFSAEQQEANRFSDASKNNRDANVRLARNQSIFTPTLQILVVTAMAGIMFLVLLMRNEASPAELVAFITAAGMLPKPVRQLSETNARMQRGLVAAASVFDVIDETPEADNGQLLLSACQGKIDIKNLGFTYPEQDKAALIDINLSIHPGQTVALVGSSGSGKTTLTKLVSRFLEPTEGEIQLDSTPIQKITREDFRKQIALVNQNVILFSDSVRKNIAYGELALQEQQAVDSAAEQAQALDFINNLPDQMETVLSENGASLSGGQRQRLAIARALLKDAPVLILDEATSALDSESEAAIQQALEIATQDRTTLVVAHRLSTIRNADVIVVMDQGKIVETGSHQQLLDKKGAYYRLHSLQYFQS</sequence>
<dbReference type="RefSeq" id="WP_116686740.1">
    <property type="nucleotide sequence ID" value="NZ_CAWNYD010000002.1"/>
</dbReference>
<evidence type="ECO:0000256" key="6">
    <source>
        <dbReference type="ARBA" id="ARBA00022840"/>
    </source>
</evidence>
<evidence type="ECO:0000256" key="11">
    <source>
        <dbReference type="SAM" id="MobiDB-lite"/>
    </source>
</evidence>
<evidence type="ECO:0000256" key="10">
    <source>
        <dbReference type="ARBA" id="ARBA00023136"/>
    </source>
</evidence>
<dbReference type="PROSITE" id="PS50929">
    <property type="entry name" value="ABC_TM1F"/>
    <property type="match status" value="1"/>
</dbReference>
<evidence type="ECO:0000256" key="1">
    <source>
        <dbReference type="ARBA" id="ARBA00004651"/>
    </source>
</evidence>
<keyword evidence="4 12" id="KW-0812">Transmembrane</keyword>
<evidence type="ECO:0000256" key="7">
    <source>
        <dbReference type="ARBA" id="ARBA00022967"/>
    </source>
</evidence>
<dbReference type="GO" id="GO:0005524">
    <property type="term" value="F:ATP binding"/>
    <property type="evidence" value="ECO:0007669"/>
    <property type="project" value="UniProtKB-KW"/>
</dbReference>
<proteinExistence type="predicted"/>
<organism evidence="15 16">
    <name type="scientific">Pelagibaculum spongiae</name>
    <dbReference type="NCBI Taxonomy" id="2080658"/>
    <lineage>
        <taxon>Bacteria</taxon>
        <taxon>Pseudomonadati</taxon>
        <taxon>Pseudomonadota</taxon>
        <taxon>Gammaproteobacteria</taxon>
        <taxon>Oceanospirillales</taxon>
        <taxon>Pelagibaculum</taxon>
    </lineage>
</organism>
<dbReference type="InterPro" id="IPR003439">
    <property type="entry name" value="ABC_transporter-like_ATP-bd"/>
</dbReference>
<dbReference type="Proteomes" id="UP000244906">
    <property type="component" value="Unassembled WGS sequence"/>
</dbReference>
<dbReference type="InterPro" id="IPR011917">
    <property type="entry name" value="ABC_transpr_lipidA"/>
</dbReference>
<dbReference type="GO" id="GO:0015421">
    <property type="term" value="F:ABC-type oligopeptide transporter activity"/>
    <property type="evidence" value="ECO:0007669"/>
    <property type="project" value="TreeGrafter"/>
</dbReference>
<feature type="domain" description="ABC transmembrane type-1" evidence="14">
    <location>
        <begin position="52"/>
        <end position="331"/>
    </location>
</feature>
<dbReference type="Pfam" id="PF00005">
    <property type="entry name" value="ABC_tran"/>
    <property type="match status" value="1"/>
</dbReference>
<dbReference type="SMART" id="SM00382">
    <property type="entry name" value="AAA"/>
    <property type="match status" value="1"/>
</dbReference>
<evidence type="ECO:0000313" key="15">
    <source>
        <dbReference type="EMBL" id="PVZ70670.1"/>
    </source>
</evidence>
<keyword evidence="5" id="KW-0547">Nucleotide-binding</keyword>
<dbReference type="Gene3D" id="1.20.1560.10">
    <property type="entry name" value="ABC transporter type 1, transmembrane domain"/>
    <property type="match status" value="1"/>
</dbReference>
<evidence type="ECO:0000256" key="12">
    <source>
        <dbReference type="SAM" id="Phobius"/>
    </source>
</evidence>
<evidence type="ECO:0000256" key="3">
    <source>
        <dbReference type="ARBA" id="ARBA00022475"/>
    </source>
</evidence>
<dbReference type="PANTHER" id="PTHR43394">
    <property type="entry name" value="ATP-DEPENDENT PERMEASE MDL1, MITOCHONDRIAL"/>
    <property type="match status" value="1"/>
</dbReference>
<dbReference type="EMBL" id="QDDL01000002">
    <property type="protein sequence ID" value="PVZ70670.1"/>
    <property type="molecule type" value="Genomic_DNA"/>
</dbReference>
<comment type="subcellular location">
    <subcellularLocation>
        <location evidence="1">Cell membrane</location>
        <topology evidence="1">Multi-pass membrane protein</topology>
    </subcellularLocation>
</comment>
<feature type="domain" description="ABC transporter" evidence="13">
    <location>
        <begin position="363"/>
        <end position="599"/>
    </location>
</feature>
<feature type="region of interest" description="Disordered" evidence="11">
    <location>
        <begin position="1"/>
        <end position="28"/>
    </location>
</feature>
<feature type="transmembrane region" description="Helical" evidence="12">
    <location>
        <begin position="49"/>
        <end position="68"/>
    </location>
</feature>
<dbReference type="NCBIfam" id="TIGR02203">
    <property type="entry name" value="MsbA_lipidA"/>
    <property type="match status" value="1"/>
</dbReference>
<dbReference type="PROSITE" id="PS00211">
    <property type="entry name" value="ABC_TRANSPORTER_1"/>
    <property type="match status" value="1"/>
</dbReference>
<dbReference type="PANTHER" id="PTHR43394:SF1">
    <property type="entry name" value="ATP-BINDING CASSETTE SUB-FAMILY B MEMBER 10, MITOCHONDRIAL"/>
    <property type="match status" value="1"/>
</dbReference>
<evidence type="ECO:0000256" key="2">
    <source>
        <dbReference type="ARBA" id="ARBA00022448"/>
    </source>
</evidence>
<comment type="caution">
    <text evidence="15">The sequence shown here is derived from an EMBL/GenBank/DDBJ whole genome shotgun (WGS) entry which is preliminary data.</text>
</comment>
<feature type="compositionally biased region" description="Low complexity" evidence="11">
    <location>
        <begin position="1"/>
        <end position="21"/>
    </location>
</feature>
<evidence type="ECO:0000256" key="8">
    <source>
        <dbReference type="ARBA" id="ARBA00022989"/>
    </source>
</evidence>
<dbReference type="InterPro" id="IPR017871">
    <property type="entry name" value="ABC_transporter-like_CS"/>
</dbReference>
<dbReference type="InterPro" id="IPR036640">
    <property type="entry name" value="ABC1_TM_sf"/>
</dbReference>
<dbReference type="InterPro" id="IPR039421">
    <property type="entry name" value="Type_1_exporter"/>
</dbReference>
<keyword evidence="9" id="KW-0445">Lipid transport</keyword>